<organism evidence="1 2">
    <name type="scientific">Rhodnius prolixus</name>
    <name type="common">Triatomid bug</name>
    <dbReference type="NCBI Taxonomy" id="13249"/>
    <lineage>
        <taxon>Eukaryota</taxon>
        <taxon>Metazoa</taxon>
        <taxon>Ecdysozoa</taxon>
        <taxon>Arthropoda</taxon>
        <taxon>Hexapoda</taxon>
        <taxon>Insecta</taxon>
        <taxon>Pterygota</taxon>
        <taxon>Neoptera</taxon>
        <taxon>Paraneoptera</taxon>
        <taxon>Hemiptera</taxon>
        <taxon>Heteroptera</taxon>
        <taxon>Panheteroptera</taxon>
        <taxon>Cimicomorpha</taxon>
        <taxon>Reduviidae</taxon>
        <taxon>Triatominae</taxon>
        <taxon>Rhodnius</taxon>
    </lineage>
</organism>
<dbReference type="EMBL" id="ACPB03005646">
    <property type="status" value="NOT_ANNOTATED_CDS"/>
    <property type="molecule type" value="Genomic_DNA"/>
</dbReference>
<proteinExistence type="predicted"/>
<name>T1HNV7_RHOPR</name>
<keyword evidence="2" id="KW-1185">Reference proteome</keyword>
<accession>T1HNV7</accession>
<sequence length="313" mass="36418">MLHCLFCRPLNSIVKSVQDIATKYKGPSENKKKPCNKIHKTLDSKSKPDNLEEYYYEDLTSNNEFMKRYKLLNGNTRNETISGINIKNDGCIFLKENKASGGNDSKQLSRIDKVISSIKCLTDCVELCGISNVVLSSSHNEWIRNTERKFHKTFYKQRLFKKSRDTYNYIFKEYECLPNKHAPSVLYKICYILDQILSYVGYIALNTWKKNKLNQMKLNKLHTIHLYLLFARKELMVATEFYTANKEQRLVKKKINSLWWALNAAKKVCGFENIYYFLSIGAIYVALEVYCEDCSGQGGTYYKGPKKIILKIS</sequence>
<dbReference type="HOGENOM" id="CLU_889397_0_0_1"/>
<protein>
    <submittedName>
        <fullName evidence="1">Uncharacterized protein</fullName>
    </submittedName>
</protein>
<dbReference type="EnsemblMetazoa" id="RPRC005731-RA">
    <property type="protein sequence ID" value="RPRC005731-PA"/>
    <property type="gene ID" value="RPRC005731"/>
</dbReference>
<dbReference type="VEuPathDB" id="VectorBase:RPRC005731"/>
<evidence type="ECO:0000313" key="2">
    <source>
        <dbReference type="Proteomes" id="UP000015103"/>
    </source>
</evidence>
<reference evidence="1" key="1">
    <citation type="submission" date="2015-05" db="UniProtKB">
        <authorList>
            <consortium name="EnsemblMetazoa"/>
        </authorList>
    </citation>
    <scope>IDENTIFICATION</scope>
</reference>
<dbReference type="Proteomes" id="UP000015103">
    <property type="component" value="Unassembled WGS sequence"/>
</dbReference>
<dbReference type="AlphaFoldDB" id="T1HNV7"/>
<dbReference type="InParanoid" id="T1HNV7"/>
<evidence type="ECO:0000313" key="1">
    <source>
        <dbReference type="EnsemblMetazoa" id="RPRC005731-PA"/>
    </source>
</evidence>